<dbReference type="RefSeq" id="WP_378167531.1">
    <property type="nucleotide sequence ID" value="NZ_JBHSBU010000001.1"/>
</dbReference>
<dbReference type="Proteomes" id="UP001595791">
    <property type="component" value="Unassembled WGS sequence"/>
</dbReference>
<gene>
    <name evidence="3" type="ORF">ACFOW7_19415</name>
</gene>
<dbReference type="PANTHER" id="PTHR38834">
    <property type="entry name" value="PERIPLASMIC SUBSTRATE BINDING PROTEIN FAMILY 3"/>
    <property type="match status" value="1"/>
</dbReference>
<accession>A0ABV8MX35</accession>
<comment type="caution">
    <text evidence="3">The sequence shown here is derived from an EMBL/GenBank/DDBJ whole genome shotgun (WGS) entry which is preliminary data.</text>
</comment>
<organism evidence="3 4">
    <name type="scientific">Chitinimonas lacunae</name>
    <dbReference type="NCBI Taxonomy" id="1963018"/>
    <lineage>
        <taxon>Bacteria</taxon>
        <taxon>Pseudomonadati</taxon>
        <taxon>Pseudomonadota</taxon>
        <taxon>Betaproteobacteria</taxon>
        <taxon>Neisseriales</taxon>
        <taxon>Chitinibacteraceae</taxon>
        <taxon>Chitinimonas</taxon>
    </lineage>
</organism>
<evidence type="ECO:0000313" key="4">
    <source>
        <dbReference type="Proteomes" id="UP001595791"/>
    </source>
</evidence>
<dbReference type="Gene3D" id="3.40.190.10">
    <property type="entry name" value="Periplasmic binding protein-like II"/>
    <property type="match status" value="2"/>
</dbReference>
<protein>
    <submittedName>
        <fullName evidence="3">Substrate-binding periplasmic protein</fullName>
    </submittedName>
</protein>
<feature type="signal peptide" evidence="1">
    <location>
        <begin position="1"/>
        <end position="20"/>
    </location>
</feature>
<name>A0ABV8MX35_9NEIS</name>
<keyword evidence="1" id="KW-0732">Signal</keyword>
<feature type="chain" id="PRO_5046359498" evidence="1">
    <location>
        <begin position="21"/>
        <end position="241"/>
    </location>
</feature>
<evidence type="ECO:0000256" key="1">
    <source>
        <dbReference type="SAM" id="SignalP"/>
    </source>
</evidence>
<proteinExistence type="predicted"/>
<dbReference type="InterPro" id="IPR001638">
    <property type="entry name" value="Solute-binding_3/MltF_N"/>
</dbReference>
<reference evidence="4" key="1">
    <citation type="journal article" date="2019" name="Int. J. Syst. Evol. Microbiol.">
        <title>The Global Catalogue of Microorganisms (GCM) 10K type strain sequencing project: providing services to taxonomists for standard genome sequencing and annotation.</title>
        <authorList>
            <consortium name="The Broad Institute Genomics Platform"/>
            <consortium name="The Broad Institute Genome Sequencing Center for Infectious Disease"/>
            <person name="Wu L."/>
            <person name="Ma J."/>
        </authorList>
    </citation>
    <scope>NUCLEOTIDE SEQUENCE [LARGE SCALE GENOMIC DNA]</scope>
    <source>
        <strain evidence="4">LMG 29894</strain>
    </source>
</reference>
<dbReference type="PANTHER" id="PTHR38834:SF3">
    <property type="entry name" value="SOLUTE-BINDING PROTEIN FAMILY 3_N-TERMINAL DOMAIN-CONTAINING PROTEIN"/>
    <property type="match status" value="1"/>
</dbReference>
<dbReference type="Pfam" id="PF00497">
    <property type="entry name" value="SBP_bac_3"/>
    <property type="match status" value="1"/>
</dbReference>
<evidence type="ECO:0000259" key="2">
    <source>
        <dbReference type="Pfam" id="PF00497"/>
    </source>
</evidence>
<keyword evidence="4" id="KW-1185">Reference proteome</keyword>
<sequence length="241" mass="26407">MKSLRWRVLLPALLAVSSWAEVRILAADITPFAYSEDGVAKGAACDLVREMAKRVGHSGKIEVVPLARALETAKHVPNVLIVPIARTPSREASYTWITHLWDERFLLLARDDAKADISNVAAARNLSVGVMRSSAGVKLAEEAGFTKVEEAVNEEVNARKLLVGRMEVWLSSVNAVTSALHKTGISQDRVRRGAVLQTFKIHLAGSLGLEPAEVAKWAAALEAIKKDGTYDRIMTHYQYEP</sequence>
<feature type="domain" description="Solute-binding protein family 3/N-terminal" evidence="2">
    <location>
        <begin position="27"/>
        <end position="237"/>
    </location>
</feature>
<dbReference type="SUPFAM" id="SSF53850">
    <property type="entry name" value="Periplasmic binding protein-like II"/>
    <property type="match status" value="1"/>
</dbReference>
<dbReference type="EMBL" id="JBHSBU010000001">
    <property type="protein sequence ID" value="MFC4161510.1"/>
    <property type="molecule type" value="Genomic_DNA"/>
</dbReference>
<evidence type="ECO:0000313" key="3">
    <source>
        <dbReference type="EMBL" id="MFC4161510.1"/>
    </source>
</evidence>